<gene>
    <name evidence="1" type="ORF">GTO91_15715</name>
</gene>
<evidence type="ECO:0008006" key="3">
    <source>
        <dbReference type="Google" id="ProtNLM"/>
    </source>
</evidence>
<dbReference type="AlphaFoldDB" id="A0A845L8N6"/>
<sequence length="122" mass="14296">MEFLGFNLFRELIYGFENKSLFPKEPPLASHAVARASHRYPRQHSGLAVKRRKLPEPTELHLEEMEHVMEAALRDSREIQIRLRTKQWITAVPIKAKSGKLFVDTDRGEREIRFSDIVDVRD</sequence>
<protein>
    <recommendedName>
        <fullName evidence="3">YolD-like protein</fullName>
    </recommendedName>
</protein>
<comment type="caution">
    <text evidence="1">The sequence shown here is derived from an EMBL/GenBank/DDBJ whole genome shotgun (WGS) entry which is preliminary data.</text>
</comment>
<dbReference type="EMBL" id="WXEY01000026">
    <property type="protein sequence ID" value="MZP31154.1"/>
    <property type="molecule type" value="Genomic_DNA"/>
</dbReference>
<accession>A0A845L8N6</accession>
<organism evidence="1 2">
    <name type="scientific">Heliomicrobium undosum</name>
    <dbReference type="NCBI Taxonomy" id="121734"/>
    <lineage>
        <taxon>Bacteria</taxon>
        <taxon>Bacillati</taxon>
        <taxon>Bacillota</taxon>
        <taxon>Clostridia</taxon>
        <taxon>Eubacteriales</taxon>
        <taxon>Heliobacteriaceae</taxon>
        <taxon>Heliomicrobium</taxon>
    </lineage>
</organism>
<reference evidence="1 2" key="1">
    <citation type="submission" date="2020-01" db="EMBL/GenBank/DDBJ databases">
        <title>Whole-genome sequence of Heliobacterium undosum DSM 13378.</title>
        <authorList>
            <person name="Kyndt J.A."/>
            <person name="Meyer T.E."/>
        </authorList>
    </citation>
    <scope>NUCLEOTIDE SEQUENCE [LARGE SCALE GENOMIC DNA]</scope>
    <source>
        <strain evidence="1 2">DSM 13378</strain>
    </source>
</reference>
<keyword evidence="2" id="KW-1185">Reference proteome</keyword>
<evidence type="ECO:0000313" key="1">
    <source>
        <dbReference type="EMBL" id="MZP31154.1"/>
    </source>
</evidence>
<name>A0A845L8N6_9FIRM</name>
<proteinExistence type="predicted"/>
<dbReference type="Proteomes" id="UP000463470">
    <property type="component" value="Unassembled WGS sequence"/>
</dbReference>
<evidence type="ECO:0000313" key="2">
    <source>
        <dbReference type="Proteomes" id="UP000463470"/>
    </source>
</evidence>